<feature type="chain" id="PRO_5035298140" description="Exopolygalacturonase" evidence="16">
    <location>
        <begin position="25"/>
        <end position="436"/>
    </location>
</feature>
<dbReference type="GO" id="GO:0005975">
    <property type="term" value="P:carbohydrate metabolic process"/>
    <property type="evidence" value="ECO:0007669"/>
    <property type="project" value="InterPro"/>
</dbReference>
<dbReference type="KEGG" id="hvg:123412368"/>
<evidence type="ECO:0000256" key="8">
    <source>
        <dbReference type="ARBA" id="ARBA00038933"/>
    </source>
</evidence>
<evidence type="ECO:0000313" key="17">
    <source>
        <dbReference type="EnsemblPlants" id="HORVU.MOREX.r3.7HG0686960.1"/>
    </source>
</evidence>
<evidence type="ECO:0000256" key="7">
    <source>
        <dbReference type="ARBA" id="ARBA00023316"/>
    </source>
</evidence>
<dbReference type="GO" id="GO:0071555">
    <property type="term" value="P:cell wall organization"/>
    <property type="evidence" value="ECO:0007669"/>
    <property type="project" value="UniProtKB-KW"/>
</dbReference>
<comment type="catalytic activity">
    <reaction evidence="10">
        <text>[(1-&gt;4)-alpha-D-galacturonosyl](n) + H2O = alpha-D-galacturonate + [(1-&gt;4)-alpha-D-galacturonosyl](n-1)</text>
        <dbReference type="Rhea" id="RHEA:14117"/>
        <dbReference type="Rhea" id="RHEA-COMP:14570"/>
        <dbReference type="Rhea" id="RHEA-COMP:14572"/>
        <dbReference type="ChEBI" id="CHEBI:15377"/>
        <dbReference type="ChEBI" id="CHEBI:58658"/>
        <dbReference type="ChEBI" id="CHEBI:140523"/>
        <dbReference type="EC" id="3.2.1.67"/>
    </reaction>
</comment>
<dbReference type="InterPro" id="IPR012334">
    <property type="entry name" value="Pectin_lyas_fold"/>
</dbReference>
<keyword evidence="16" id="KW-0732">Signal</keyword>
<evidence type="ECO:0000256" key="13">
    <source>
        <dbReference type="ARBA" id="ARBA00083621"/>
    </source>
</evidence>
<comment type="function">
    <text evidence="11">May function in depolymerizing pectin during pollen development, germination, and tube growth. Acts as an exo-polygalacturonase.</text>
</comment>
<reference evidence="18" key="1">
    <citation type="journal article" date="2012" name="Nature">
        <title>A physical, genetic and functional sequence assembly of the barley genome.</title>
        <authorList>
            <consortium name="The International Barley Genome Sequencing Consortium"/>
            <person name="Mayer K.F."/>
            <person name="Waugh R."/>
            <person name="Brown J.W."/>
            <person name="Schulman A."/>
            <person name="Langridge P."/>
            <person name="Platzer M."/>
            <person name="Fincher G.B."/>
            <person name="Muehlbauer G.J."/>
            <person name="Sato K."/>
            <person name="Close T.J."/>
            <person name="Wise R.P."/>
            <person name="Stein N."/>
        </authorList>
    </citation>
    <scope>NUCLEOTIDE SEQUENCE [LARGE SCALE GENOMIC DNA]</scope>
    <source>
        <strain evidence="18">cv. Morex</strain>
    </source>
</reference>
<dbReference type="EC" id="3.2.1.67" evidence="8"/>
<reference evidence="17" key="3">
    <citation type="submission" date="2022-01" db="UniProtKB">
        <authorList>
            <consortium name="EnsemblPlants"/>
        </authorList>
    </citation>
    <scope>IDENTIFICATION</scope>
    <source>
        <strain evidence="17">subsp. vulgare</strain>
    </source>
</reference>
<dbReference type="InterPro" id="IPR000743">
    <property type="entry name" value="Glyco_hydro_28"/>
</dbReference>
<protein>
    <recommendedName>
        <fullName evidence="12">Exopolygalacturonase</fullName>
        <ecNumber evidence="8">3.2.1.67</ecNumber>
    </recommendedName>
    <alternativeName>
        <fullName evidence="9">Galacturan 1,4-alpha-galacturonidase</fullName>
    </alternativeName>
    <alternativeName>
        <fullName evidence="13">Pectinase</fullName>
    </alternativeName>
</protein>
<evidence type="ECO:0000256" key="11">
    <source>
        <dbReference type="ARBA" id="ARBA00057651"/>
    </source>
</evidence>
<evidence type="ECO:0000256" key="4">
    <source>
        <dbReference type="ARBA" id="ARBA00022525"/>
    </source>
</evidence>
<evidence type="ECO:0000313" key="18">
    <source>
        <dbReference type="Proteomes" id="UP000011116"/>
    </source>
</evidence>
<dbReference type="FunFam" id="2.160.20.10:FF:000004">
    <property type="entry name" value="Pectin lyase-like superfamily protein"/>
    <property type="match status" value="1"/>
</dbReference>
<evidence type="ECO:0000256" key="2">
    <source>
        <dbReference type="ARBA" id="ARBA00008834"/>
    </source>
</evidence>
<evidence type="ECO:0000256" key="9">
    <source>
        <dbReference type="ARBA" id="ARBA00043142"/>
    </source>
</evidence>
<dbReference type="Pfam" id="PF00295">
    <property type="entry name" value="Glyco_hydro_28"/>
    <property type="match status" value="1"/>
</dbReference>
<evidence type="ECO:0000256" key="16">
    <source>
        <dbReference type="SAM" id="SignalP"/>
    </source>
</evidence>
<dbReference type="AlphaFoldDB" id="A0A8I6Y9D7"/>
<evidence type="ECO:0000256" key="15">
    <source>
        <dbReference type="RuleBase" id="RU361169"/>
    </source>
</evidence>
<dbReference type="Proteomes" id="UP000011116">
    <property type="component" value="Chromosome 7H"/>
</dbReference>
<accession>A0A8I6Y9D7</accession>
<dbReference type="SMR" id="A0A8I6Y9D7"/>
<dbReference type="InterPro" id="IPR006626">
    <property type="entry name" value="PbH1"/>
</dbReference>
<dbReference type="RefSeq" id="XP_044961250.1">
    <property type="nucleotide sequence ID" value="XM_045105315.1"/>
</dbReference>
<keyword evidence="3" id="KW-0134">Cell wall</keyword>
<dbReference type="GO" id="GO:0004650">
    <property type="term" value="F:polygalacturonase activity"/>
    <property type="evidence" value="ECO:0007669"/>
    <property type="project" value="InterPro"/>
</dbReference>
<keyword evidence="4" id="KW-0964">Secreted</keyword>
<dbReference type="Gene3D" id="2.160.20.10">
    <property type="entry name" value="Single-stranded right-handed beta-helix, Pectin lyase-like"/>
    <property type="match status" value="1"/>
</dbReference>
<feature type="signal peptide" evidence="16">
    <location>
        <begin position="1"/>
        <end position="24"/>
    </location>
</feature>
<dbReference type="GO" id="GO:0047911">
    <property type="term" value="F:galacturan 1,4-alpha-galacturonidase activity"/>
    <property type="evidence" value="ECO:0007669"/>
    <property type="project" value="UniProtKB-EC"/>
</dbReference>
<evidence type="ECO:0000256" key="3">
    <source>
        <dbReference type="ARBA" id="ARBA00022512"/>
    </source>
</evidence>
<keyword evidence="6 15" id="KW-0326">Glycosidase</keyword>
<organism evidence="17 18">
    <name type="scientific">Hordeum vulgare subsp. vulgare</name>
    <name type="common">Domesticated barley</name>
    <dbReference type="NCBI Taxonomy" id="112509"/>
    <lineage>
        <taxon>Eukaryota</taxon>
        <taxon>Viridiplantae</taxon>
        <taxon>Streptophyta</taxon>
        <taxon>Embryophyta</taxon>
        <taxon>Tracheophyta</taxon>
        <taxon>Spermatophyta</taxon>
        <taxon>Magnoliopsida</taxon>
        <taxon>Liliopsida</taxon>
        <taxon>Poales</taxon>
        <taxon>Poaceae</taxon>
        <taxon>BOP clade</taxon>
        <taxon>Pooideae</taxon>
        <taxon>Triticodae</taxon>
        <taxon>Triticeae</taxon>
        <taxon>Hordeinae</taxon>
        <taxon>Hordeum</taxon>
    </lineage>
</organism>
<proteinExistence type="inferred from homology"/>
<evidence type="ECO:0000256" key="10">
    <source>
        <dbReference type="ARBA" id="ARBA00048766"/>
    </source>
</evidence>
<dbReference type="PANTHER" id="PTHR31375">
    <property type="match status" value="1"/>
</dbReference>
<name>A0A8I6Y9D7_HORVV</name>
<dbReference type="Gramene" id="HORVU.MOREX.r3.7HG0686960.1">
    <property type="protein sequence ID" value="HORVU.MOREX.r3.7HG0686960.1"/>
    <property type="gene ID" value="HORVU.MOREX.r3.7HG0686960"/>
</dbReference>
<comment type="similarity">
    <text evidence="2 15">Belongs to the glycosyl hydrolase 28 family.</text>
</comment>
<dbReference type="SMART" id="SM00710">
    <property type="entry name" value="PbH1"/>
    <property type="match status" value="6"/>
</dbReference>
<dbReference type="GeneID" id="123412368"/>
<dbReference type="OrthoDB" id="187139at2759"/>
<evidence type="ECO:0000256" key="5">
    <source>
        <dbReference type="ARBA" id="ARBA00022801"/>
    </source>
</evidence>
<keyword evidence="5 15" id="KW-0378">Hydrolase</keyword>
<dbReference type="InterPro" id="IPR011050">
    <property type="entry name" value="Pectin_lyase_fold/virulence"/>
</dbReference>
<evidence type="ECO:0000256" key="1">
    <source>
        <dbReference type="ARBA" id="ARBA00004191"/>
    </source>
</evidence>
<sequence length="436" mass="45635">MATVLKVPLILYLLAVLGGRHVYCKSNGAAAGLYDVTEYGASQSSKDNKDAFLAAWRAACSSTTGNATLLIPEGTFAVGAVEFSGPCKSGGAPVVVIDGVLRPCTGGCHLLDDDWITFSALSNLLITGAGTLDGQGGAQTSKAKATVMTPAANYGSIKFVSFPSCVRDGEVILRAIVQTLELDGVTNSTVRGLRFVDSRGFHVSFHRSSSVAAEGLRIHAPASSRNTDGIHVGCSSHVRITDSVIGTGDDCVSVGPGSSDVVVTGIVCGPGHGISVGSLGREEGEEDVRGLVIRNCTVRGTTNGLRIKTWPGSPPGRATNITFEDIIMADVSNPILIDQQYCPHGRCSDVDKPSRVQISDVTFRRIEGTSSSKVAVQLRCSEEQPCSGVRLDGINLRCGDQPCHAQFANVRGTPGLEAQVPSLWVQEAHVLPSDAE</sequence>
<evidence type="ECO:0000256" key="14">
    <source>
        <dbReference type="PROSITE-ProRule" id="PRU10052"/>
    </source>
</evidence>
<keyword evidence="18" id="KW-1185">Reference proteome</keyword>
<evidence type="ECO:0000256" key="12">
    <source>
        <dbReference type="ARBA" id="ARBA00068298"/>
    </source>
</evidence>
<gene>
    <name evidence="17" type="primary">LOC123412368</name>
</gene>
<keyword evidence="7" id="KW-0961">Cell wall biogenesis/degradation</keyword>
<dbReference type="SUPFAM" id="SSF51126">
    <property type="entry name" value="Pectin lyase-like"/>
    <property type="match status" value="1"/>
</dbReference>
<dbReference type="PROSITE" id="PS00502">
    <property type="entry name" value="POLYGALACTURONASE"/>
    <property type="match status" value="1"/>
</dbReference>
<dbReference type="EnsemblPlants" id="HORVU.MOREX.r3.7HG0686960.1">
    <property type="protein sequence ID" value="HORVU.MOREX.r3.7HG0686960.1"/>
    <property type="gene ID" value="HORVU.MOREX.r3.7HG0686960"/>
</dbReference>
<comment type="subcellular location">
    <subcellularLocation>
        <location evidence="1">Secreted</location>
        <location evidence="1">Cell wall</location>
    </subcellularLocation>
</comment>
<reference evidence="17" key="2">
    <citation type="submission" date="2020-10" db="EMBL/GenBank/DDBJ databases">
        <authorList>
            <person name="Scholz U."/>
            <person name="Mascher M."/>
            <person name="Fiebig A."/>
        </authorList>
    </citation>
    <scope>NUCLEOTIDE SEQUENCE [LARGE SCALE GENOMIC DNA]</scope>
    <source>
        <strain evidence="17">cv. Morex</strain>
    </source>
</reference>
<feature type="active site" evidence="14">
    <location>
        <position position="272"/>
    </location>
</feature>
<evidence type="ECO:0000256" key="6">
    <source>
        <dbReference type="ARBA" id="ARBA00023295"/>
    </source>
</evidence>